<dbReference type="EMBL" id="KK583193">
    <property type="protein sequence ID" value="KDO33370.1"/>
    <property type="molecule type" value="Genomic_DNA"/>
</dbReference>
<protein>
    <recommendedName>
        <fullName evidence="9">Transcriptional repressor Tup1 N-terminal domain-containing protein</fullName>
    </recommendedName>
</protein>
<dbReference type="InterPro" id="IPR036322">
    <property type="entry name" value="WD40_repeat_dom_sf"/>
</dbReference>
<feature type="compositionally biased region" description="Basic and acidic residues" evidence="8">
    <location>
        <begin position="271"/>
        <end position="296"/>
    </location>
</feature>
<dbReference type="PROSITE" id="PS50294">
    <property type="entry name" value="WD_REPEATS_REGION"/>
    <property type="match status" value="6"/>
</dbReference>
<evidence type="ECO:0000313" key="11">
    <source>
        <dbReference type="Proteomes" id="UP000030745"/>
    </source>
</evidence>
<keyword evidence="11" id="KW-1185">Reference proteome</keyword>
<dbReference type="InterPro" id="IPR013890">
    <property type="entry name" value="Tscrpt_rep_Tup1_N"/>
</dbReference>
<dbReference type="PANTHER" id="PTHR19879:SF9">
    <property type="entry name" value="TRANSCRIPTION INITIATION FACTOR TFIID SUBUNIT 5"/>
    <property type="match status" value="1"/>
</dbReference>
<dbReference type="Gene3D" id="2.130.10.10">
    <property type="entry name" value="YVTN repeat-like/Quinoprotein amine dehydrogenase"/>
    <property type="match status" value="1"/>
</dbReference>
<dbReference type="PROSITE" id="PS50082">
    <property type="entry name" value="WD_REPEATS_2"/>
    <property type="match status" value="6"/>
</dbReference>
<feature type="compositionally biased region" description="Low complexity" evidence="8">
    <location>
        <begin position="328"/>
        <end position="340"/>
    </location>
</feature>
<evidence type="ECO:0000259" key="9">
    <source>
        <dbReference type="Pfam" id="PF08581"/>
    </source>
</evidence>
<evidence type="ECO:0000256" key="2">
    <source>
        <dbReference type="ARBA" id="ARBA00022574"/>
    </source>
</evidence>
<evidence type="ECO:0000313" key="10">
    <source>
        <dbReference type="EMBL" id="KDO33370.1"/>
    </source>
</evidence>
<dbReference type="InterPro" id="IPR001680">
    <property type="entry name" value="WD40_rpt"/>
</dbReference>
<dbReference type="InterPro" id="IPR020472">
    <property type="entry name" value="WD40_PAC1"/>
</dbReference>
<dbReference type="SUPFAM" id="SSF50978">
    <property type="entry name" value="WD40 repeat-like"/>
    <property type="match status" value="1"/>
</dbReference>
<feature type="compositionally biased region" description="Low complexity" evidence="8">
    <location>
        <begin position="28"/>
        <end position="37"/>
    </location>
</feature>
<evidence type="ECO:0000256" key="3">
    <source>
        <dbReference type="ARBA" id="ARBA00022737"/>
    </source>
</evidence>
<evidence type="ECO:0000256" key="4">
    <source>
        <dbReference type="ARBA" id="ARBA00023015"/>
    </source>
</evidence>
<evidence type="ECO:0000256" key="8">
    <source>
        <dbReference type="SAM" id="MobiDB-lite"/>
    </source>
</evidence>
<keyword evidence="1" id="KW-0678">Repressor</keyword>
<dbReference type="CDD" id="cd00200">
    <property type="entry name" value="WD40"/>
    <property type="match status" value="1"/>
</dbReference>
<feature type="repeat" description="WD" evidence="6">
    <location>
        <begin position="490"/>
        <end position="527"/>
    </location>
</feature>
<dbReference type="PANTHER" id="PTHR19879">
    <property type="entry name" value="TRANSCRIPTION INITIATION FACTOR TFIID"/>
    <property type="match status" value="1"/>
</dbReference>
<feature type="repeat" description="WD" evidence="6">
    <location>
        <begin position="576"/>
        <end position="617"/>
    </location>
</feature>
<name>A0A067CVT3_SAPPC</name>
<gene>
    <name evidence="10" type="ORF">SPRG_02177</name>
</gene>
<dbReference type="Proteomes" id="UP000030745">
    <property type="component" value="Unassembled WGS sequence"/>
</dbReference>
<evidence type="ECO:0000256" key="6">
    <source>
        <dbReference type="PROSITE-ProRule" id="PRU00221"/>
    </source>
</evidence>
<feature type="coiled-coil region" evidence="7">
    <location>
        <begin position="93"/>
        <end position="155"/>
    </location>
</feature>
<feature type="repeat" description="WD" evidence="6">
    <location>
        <begin position="665"/>
        <end position="706"/>
    </location>
</feature>
<feature type="compositionally biased region" description="Gly residues" evidence="8">
    <location>
        <begin position="18"/>
        <end position="27"/>
    </location>
</feature>
<dbReference type="SMART" id="SM00320">
    <property type="entry name" value="WD40"/>
    <property type="match status" value="7"/>
</dbReference>
<dbReference type="RefSeq" id="XP_012196118.1">
    <property type="nucleotide sequence ID" value="XM_012340728.1"/>
</dbReference>
<dbReference type="KEGG" id="spar:SPRG_02177"/>
<feature type="region of interest" description="Disordered" evidence="8">
    <location>
        <begin position="168"/>
        <end position="407"/>
    </location>
</feature>
<dbReference type="OMA" id="LTPDANW"/>
<keyword evidence="4" id="KW-0805">Transcription regulation</keyword>
<keyword evidence="7" id="KW-0175">Coiled coil</keyword>
<feature type="repeat" description="WD" evidence="6">
    <location>
        <begin position="618"/>
        <end position="659"/>
    </location>
</feature>
<dbReference type="Gene3D" id="1.20.5.340">
    <property type="match status" value="1"/>
</dbReference>
<feature type="region of interest" description="Disordered" evidence="8">
    <location>
        <begin position="1"/>
        <end position="37"/>
    </location>
</feature>
<sequence length="745" mass="80026">MYPGSGQPGSVPRRVNPNGGGPVGGGVPNVPSVGNVNPIRDMREMRDLRGPSVNIPPMQMAGAPGNANVGVVNVPQNQASLVSGNASRIVDMLESAKNEFESVLQQLNISKIENMELERKIQSQVAEMDQIQQTLKALENNHRRLRQQYEEDVIRMRRQMEGGVKMGMTAGKRNRSDEQAPPPQVMPPMNPGQPMVPARSQRSGSPVRVAPAPSMGRPAGLDERDQRGRERPSHQGPPPTMQSSSLAPLENNLHTPTAGRRSAMPGIPSSRDSDRRDVLDRRGDDRDVMKNDDRHRIPGPPPASAAVGGSSANSSPVMKKIKSSAPDGKSSSGNGPSKSSVPAPAPMQSSPGNPKMHHLNNETNESTGSVTPPPSSSAPGGGNSTPSNGNNAGFSNNGSSSSKQSKVKWSITYSNKGSSTHFPETERPTVEMHHTLDHQSVVCCVRFSADGTKMASGCHKTAQVFDVATGARTFWVQRPAITNANGAQPNENEDAYVRSVCFSPDGTKLVAGMPQNTIRIWDIASNEEGPPLVGHEAEIYSLDYVNNLIVSGSGDRKVRLWDARSGECRHVFGTETGGPADGVTNVALSPDGRLLAAASLDKVVRIWNTETSQLMDRLEGHCDSVYSLAFSPDGKNVISGSLDKNIMLWDVSASGRTTTRPRMLFQGHKDFVLSVAYTPDGRWIMSGSKDRSVIFWDPRTARSVLTLSGYRNSVISVASSPASPFFATGSGDCFACIWKYQCQTI</sequence>
<keyword evidence="5" id="KW-0804">Transcription</keyword>
<feature type="domain" description="Transcriptional repressor Tup1 N-terminal" evidence="9">
    <location>
        <begin position="88"/>
        <end position="161"/>
    </location>
</feature>
<evidence type="ECO:0000256" key="1">
    <source>
        <dbReference type="ARBA" id="ARBA00022491"/>
    </source>
</evidence>
<dbReference type="GeneID" id="24124740"/>
<accession>A0A067CVT3</accession>
<feature type="compositionally biased region" description="Low complexity" evidence="8">
    <location>
        <begin position="384"/>
        <end position="407"/>
    </location>
</feature>
<dbReference type="PROSITE" id="PS00678">
    <property type="entry name" value="WD_REPEATS_1"/>
    <property type="match status" value="3"/>
</dbReference>
<feature type="compositionally biased region" description="Pro residues" evidence="8">
    <location>
        <begin position="180"/>
        <end position="191"/>
    </location>
</feature>
<feature type="compositionally biased region" description="Basic and acidic residues" evidence="8">
    <location>
        <begin position="220"/>
        <end position="233"/>
    </location>
</feature>
<evidence type="ECO:0000256" key="7">
    <source>
        <dbReference type="SAM" id="Coils"/>
    </source>
</evidence>
<dbReference type="Pfam" id="PF08581">
    <property type="entry name" value="Tup_N"/>
    <property type="match status" value="1"/>
</dbReference>
<dbReference type="Pfam" id="PF00400">
    <property type="entry name" value="WD40"/>
    <property type="match status" value="7"/>
</dbReference>
<feature type="repeat" description="WD" evidence="6">
    <location>
        <begin position="532"/>
        <end position="571"/>
    </location>
</feature>
<dbReference type="STRING" id="695850.A0A067CVT3"/>
<dbReference type="InterPro" id="IPR019775">
    <property type="entry name" value="WD40_repeat_CS"/>
</dbReference>
<organism evidence="10 11">
    <name type="scientific">Saprolegnia parasitica (strain CBS 223.65)</name>
    <dbReference type="NCBI Taxonomy" id="695850"/>
    <lineage>
        <taxon>Eukaryota</taxon>
        <taxon>Sar</taxon>
        <taxon>Stramenopiles</taxon>
        <taxon>Oomycota</taxon>
        <taxon>Saprolegniomycetes</taxon>
        <taxon>Saprolegniales</taxon>
        <taxon>Saprolegniaceae</taxon>
        <taxon>Saprolegnia</taxon>
    </lineage>
</organism>
<dbReference type="OrthoDB" id="17410at2759"/>
<keyword evidence="2 6" id="KW-0853">WD repeat</keyword>
<feature type="repeat" description="WD" evidence="6">
    <location>
        <begin position="707"/>
        <end position="745"/>
    </location>
</feature>
<dbReference type="PRINTS" id="PR00320">
    <property type="entry name" value="GPROTEINBRPT"/>
</dbReference>
<reference evidence="10 11" key="1">
    <citation type="journal article" date="2013" name="PLoS Genet.">
        <title>Distinctive expansion of potential virulence genes in the genome of the oomycete fish pathogen Saprolegnia parasitica.</title>
        <authorList>
            <person name="Jiang R.H."/>
            <person name="de Bruijn I."/>
            <person name="Haas B.J."/>
            <person name="Belmonte R."/>
            <person name="Lobach L."/>
            <person name="Christie J."/>
            <person name="van den Ackerveken G."/>
            <person name="Bottin A."/>
            <person name="Bulone V."/>
            <person name="Diaz-Moreno S.M."/>
            <person name="Dumas B."/>
            <person name="Fan L."/>
            <person name="Gaulin E."/>
            <person name="Govers F."/>
            <person name="Grenville-Briggs L.J."/>
            <person name="Horner N.R."/>
            <person name="Levin J.Z."/>
            <person name="Mammella M."/>
            <person name="Meijer H.J."/>
            <person name="Morris P."/>
            <person name="Nusbaum C."/>
            <person name="Oome S."/>
            <person name="Phillips A.J."/>
            <person name="van Rooyen D."/>
            <person name="Rzeszutek E."/>
            <person name="Saraiva M."/>
            <person name="Secombes C.J."/>
            <person name="Seidl M.F."/>
            <person name="Snel B."/>
            <person name="Stassen J.H."/>
            <person name="Sykes S."/>
            <person name="Tripathy S."/>
            <person name="van den Berg H."/>
            <person name="Vega-Arreguin J.C."/>
            <person name="Wawra S."/>
            <person name="Young S.K."/>
            <person name="Zeng Q."/>
            <person name="Dieguez-Uribeondo J."/>
            <person name="Russ C."/>
            <person name="Tyler B.M."/>
            <person name="van West P."/>
        </authorList>
    </citation>
    <scope>NUCLEOTIDE SEQUENCE [LARGE SCALE GENOMIC DNA]</scope>
    <source>
        <strain evidence="10 11">CBS 223.65</strain>
    </source>
</reference>
<feature type="compositionally biased region" description="Low complexity" evidence="8">
    <location>
        <begin position="304"/>
        <end position="317"/>
    </location>
</feature>
<dbReference type="AlphaFoldDB" id="A0A067CVT3"/>
<dbReference type="VEuPathDB" id="FungiDB:SPRG_02177"/>
<evidence type="ECO:0000256" key="5">
    <source>
        <dbReference type="ARBA" id="ARBA00023163"/>
    </source>
</evidence>
<dbReference type="InterPro" id="IPR015943">
    <property type="entry name" value="WD40/YVTN_repeat-like_dom_sf"/>
</dbReference>
<proteinExistence type="predicted"/>
<keyword evidence="3" id="KW-0677">Repeat</keyword>